<dbReference type="GO" id="GO:0005829">
    <property type="term" value="C:cytosol"/>
    <property type="evidence" value="ECO:0007669"/>
    <property type="project" value="TreeGrafter"/>
</dbReference>
<dbReference type="GO" id="GO:0004623">
    <property type="term" value="F:phospholipase A2 activity"/>
    <property type="evidence" value="ECO:0007669"/>
    <property type="project" value="TreeGrafter"/>
</dbReference>
<feature type="domain" description="PNPLA" evidence="2">
    <location>
        <begin position="60"/>
        <end position="281"/>
    </location>
</feature>
<dbReference type="AlphaFoldDB" id="A0A514EBM2"/>
<dbReference type="PANTHER" id="PTHR10728">
    <property type="entry name" value="CYTOSOLIC PHOSPHOLIPASE A2"/>
    <property type="match status" value="1"/>
</dbReference>
<evidence type="ECO:0000313" key="4">
    <source>
        <dbReference type="Proteomes" id="UP000319349"/>
    </source>
</evidence>
<sequence>METAMATKWKAIILATSTVLVAGCMHISPAPNRRDNYSFTTEEKRLRQEWMQGGSPELSLVMSGGGIRSSLYNFGVLKALYDDGILEQTDLISSVSGGSYLSYWIYSEQAKHPSSKFASSIYDNSVFGKSLCEFSAKANFVTWQSMLLRGMAGRSLYESRMAGVFGEADNPQAKFPDLRPLVASGAAPYLIMNSTIYGRRYNNLPWTDRYFEMTPLHHGSIDEPRAWSDGEKLYSRLIYGALASGAAISPLKRWFPRPNDADTPDGGVYLWDGGKTENLGAVSALLRGSKRLIIIDAQFDSPHEPYGAYYTLQRRMANLGVSVMLDRDPELQKYGVYPGYARGPGLDTRIAYVKMEKPSLVTDFINKASESEREVAKDAFDRFDKARGSFKGGRWQCAKFLVDDKDYFEQLMRFNLGAYIEWADGNTIYSRAIRKDYPLIGGVSTHAFPRTTTIDQSFYVNQALAYIALGYLTAKKGIPRALKAEPFLQLDSSSH</sequence>
<protein>
    <submittedName>
        <fullName evidence="3">Patatin-like phospholipase family protein</fullName>
    </submittedName>
</protein>
<dbReference type="SUPFAM" id="SSF52151">
    <property type="entry name" value="FabD/lysophospholipase-like"/>
    <property type="match status" value="1"/>
</dbReference>
<gene>
    <name evidence="3" type="ORF">E4A48_06800</name>
</gene>
<dbReference type="EMBL" id="CP038228">
    <property type="protein sequence ID" value="QDI03438.1"/>
    <property type="molecule type" value="Genomic_DNA"/>
</dbReference>
<keyword evidence="1" id="KW-0443">Lipid metabolism</keyword>
<evidence type="ECO:0000256" key="1">
    <source>
        <dbReference type="ARBA" id="ARBA00023098"/>
    </source>
</evidence>
<dbReference type="Proteomes" id="UP000319349">
    <property type="component" value="Chromosome"/>
</dbReference>
<keyword evidence="4" id="KW-1185">Reference proteome</keyword>
<dbReference type="Pfam" id="PF01734">
    <property type="entry name" value="Patatin"/>
    <property type="match status" value="1"/>
</dbReference>
<accession>A0A514EBM2</accession>
<dbReference type="Gene3D" id="3.40.1090.10">
    <property type="entry name" value="Cytosolic phospholipase A2 catalytic domain"/>
    <property type="match status" value="1"/>
</dbReference>
<proteinExistence type="predicted"/>
<organism evidence="3 4">
    <name type="scientific">Xanthomonas cerealis pv. cerealis</name>
    <dbReference type="NCBI Taxonomy" id="152263"/>
    <lineage>
        <taxon>Bacteria</taxon>
        <taxon>Pseudomonadati</taxon>
        <taxon>Pseudomonadota</taxon>
        <taxon>Gammaproteobacteria</taxon>
        <taxon>Lysobacterales</taxon>
        <taxon>Lysobacteraceae</taxon>
        <taxon>Xanthomonas</taxon>
        <taxon>Xanthomonas translucens group</taxon>
        <taxon>Xanthomonas cerealis</taxon>
    </lineage>
</organism>
<name>A0A514EBM2_9XANT</name>
<dbReference type="GO" id="GO:0046475">
    <property type="term" value="P:glycerophospholipid catabolic process"/>
    <property type="evidence" value="ECO:0007669"/>
    <property type="project" value="TreeGrafter"/>
</dbReference>
<dbReference type="InterPro" id="IPR016035">
    <property type="entry name" value="Acyl_Trfase/lysoPLipase"/>
</dbReference>
<dbReference type="PANTHER" id="PTHR10728:SF40">
    <property type="entry name" value="PATATIN FAMILY PROTEIN"/>
    <property type="match status" value="1"/>
</dbReference>
<evidence type="ECO:0000259" key="2">
    <source>
        <dbReference type="Pfam" id="PF01734"/>
    </source>
</evidence>
<evidence type="ECO:0000313" key="3">
    <source>
        <dbReference type="EMBL" id="QDI03438.1"/>
    </source>
</evidence>
<dbReference type="InterPro" id="IPR002641">
    <property type="entry name" value="PNPLA_dom"/>
</dbReference>
<reference evidence="3 4" key="1">
    <citation type="submission" date="2019-03" db="EMBL/GenBank/DDBJ databases">
        <title>Tal1 in Xanthomonas translucens pv. cerealis Contributes to Virulence in Bacterial Leaf Streak of Wheat.</title>
        <authorList>
            <person name="Shah S.M.A."/>
            <person name="Haq F."/>
            <person name="Ma W."/>
            <person name="Xu X."/>
            <person name="Wang S."/>
            <person name="Xu Z."/>
            <person name="Zou L."/>
            <person name="Zhu B."/>
            <person name="Chen G."/>
        </authorList>
    </citation>
    <scope>NUCLEOTIDE SEQUENCE [LARGE SCALE GENOMIC DNA]</scope>
    <source>
        <strain evidence="3 4">01</strain>
    </source>
</reference>